<evidence type="ECO:0000313" key="3">
    <source>
        <dbReference type="Proteomes" id="UP001153709"/>
    </source>
</evidence>
<protein>
    <submittedName>
        <fullName evidence="2">Uncharacterized protein</fullName>
    </submittedName>
</protein>
<dbReference type="OrthoDB" id="429991at2759"/>
<dbReference type="Proteomes" id="UP001153709">
    <property type="component" value="Chromosome 8"/>
</dbReference>
<accession>A0A9N9TCC0</accession>
<reference evidence="2" key="1">
    <citation type="submission" date="2022-01" db="EMBL/GenBank/DDBJ databases">
        <authorList>
            <person name="King R."/>
        </authorList>
    </citation>
    <scope>NUCLEOTIDE SEQUENCE</scope>
</reference>
<sequence length="94" mass="10631">MAPKLLLIGKTLGPGPKYYPERYNRVGRVTTPKYSIKSRAKPLTQFVGPDANAYHPELFPRMKDQRPPCYTIKSRRPPLKGFTTPGPKYALPTT</sequence>
<dbReference type="EMBL" id="OU898283">
    <property type="protein sequence ID" value="CAG9838631.1"/>
    <property type="molecule type" value="Genomic_DNA"/>
</dbReference>
<feature type="region of interest" description="Disordered" evidence="1">
    <location>
        <begin position="60"/>
        <end position="94"/>
    </location>
</feature>
<organism evidence="2 3">
    <name type="scientific">Diabrotica balteata</name>
    <name type="common">Banded cucumber beetle</name>
    <dbReference type="NCBI Taxonomy" id="107213"/>
    <lineage>
        <taxon>Eukaryota</taxon>
        <taxon>Metazoa</taxon>
        <taxon>Ecdysozoa</taxon>
        <taxon>Arthropoda</taxon>
        <taxon>Hexapoda</taxon>
        <taxon>Insecta</taxon>
        <taxon>Pterygota</taxon>
        <taxon>Neoptera</taxon>
        <taxon>Endopterygota</taxon>
        <taxon>Coleoptera</taxon>
        <taxon>Polyphaga</taxon>
        <taxon>Cucujiformia</taxon>
        <taxon>Chrysomeloidea</taxon>
        <taxon>Chrysomelidae</taxon>
        <taxon>Galerucinae</taxon>
        <taxon>Diabroticina</taxon>
        <taxon>Diabroticites</taxon>
        <taxon>Diabrotica</taxon>
    </lineage>
</organism>
<dbReference type="AlphaFoldDB" id="A0A9N9TCC0"/>
<name>A0A9N9TCC0_DIABA</name>
<proteinExistence type="predicted"/>
<evidence type="ECO:0000313" key="2">
    <source>
        <dbReference type="EMBL" id="CAG9838631.1"/>
    </source>
</evidence>
<gene>
    <name evidence="2" type="ORF">DIABBA_LOCUS11487</name>
</gene>
<keyword evidence="3" id="KW-1185">Reference proteome</keyword>
<evidence type="ECO:0000256" key="1">
    <source>
        <dbReference type="SAM" id="MobiDB-lite"/>
    </source>
</evidence>